<sequence>MIVRSLGLPMALVDVDQALSGRWRVHEHEVDIVRVQDPPYAAWPRLREAGFHPKPQVIMWRAEVRDSEDTYLVTLSGKDRYDIRSAYRRAAEADLLIGTEPLTSALMEEFIELYEKQIAGMRHGWPVAVQQQADILDRADSFRAITVRSGTALVGACLNEDLPDRGEMRARFSAVTQGQRNGSLSRVLYWETMRQARVRGRRWATLGRDVNLYGHLGNAGLFSFKSRLGFTAVPGQSVEPGSGSHQADRVVGFTALSDPVLLLSYAAMEGEEAAVTAPLSGHLFSRGEVDLRPFRGAGLSALTLHRVPPRV</sequence>
<feature type="domain" description="BioF2-like acetyltransferase" evidence="1">
    <location>
        <begin position="78"/>
        <end position="209"/>
    </location>
</feature>
<dbReference type="EMBL" id="CP031194">
    <property type="protein sequence ID" value="AXG80812.1"/>
    <property type="molecule type" value="Genomic_DNA"/>
</dbReference>
<dbReference type="KEGG" id="spad:DVK44_27585"/>
<dbReference type="GO" id="GO:0016740">
    <property type="term" value="F:transferase activity"/>
    <property type="evidence" value="ECO:0007669"/>
    <property type="project" value="UniProtKB-KW"/>
</dbReference>
<dbReference type="Proteomes" id="UP000253868">
    <property type="component" value="Chromosome"/>
</dbReference>
<dbReference type="SUPFAM" id="SSF55729">
    <property type="entry name" value="Acyl-CoA N-acyltransferases (Nat)"/>
    <property type="match status" value="1"/>
</dbReference>
<organism evidence="2 3">
    <name type="scientific">Streptomyces paludis</name>
    <dbReference type="NCBI Taxonomy" id="2282738"/>
    <lineage>
        <taxon>Bacteria</taxon>
        <taxon>Bacillati</taxon>
        <taxon>Actinomycetota</taxon>
        <taxon>Actinomycetes</taxon>
        <taxon>Kitasatosporales</taxon>
        <taxon>Streptomycetaceae</taxon>
        <taxon>Streptomyces</taxon>
    </lineage>
</organism>
<protein>
    <submittedName>
        <fullName evidence="2">GNAT family N-acetyltransferase</fullName>
    </submittedName>
</protein>
<dbReference type="OrthoDB" id="3507946at2"/>
<keyword evidence="2" id="KW-0808">Transferase</keyword>
<keyword evidence="3" id="KW-1185">Reference proteome</keyword>
<name>A0A345HVT8_9ACTN</name>
<dbReference type="Gene3D" id="3.40.630.30">
    <property type="match status" value="1"/>
</dbReference>
<dbReference type="Pfam" id="PF13480">
    <property type="entry name" value="Acetyltransf_6"/>
    <property type="match status" value="1"/>
</dbReference>
<evidence type="ECO:0000259" key="1">
    <source>
        <dbReference type="Pfam" id="PF13480"/>
    </source>
</evidence>
<dbReference type="AlphaFoldDB" id="A0A345HVT8"/>
<evidence type="ECO:0000313" key="3">
    <source>
        <dbReference type="Proteomes" id="UP000253868"/>
    </source>
</evidence>
<accession>A0A345HVT8</accession>
<dbReference type="InterPro" id="IPR016181">
    <property type="entry name" value="Acyl_CoA_acyltransferase"/>
</dbReference>
<evidence type="ECO:0000313" key="2">
    <source>
        <dbReference type="EMBL" id="AXG80812.1"/>
    </source>
</evidence>
<gene>
    <name evidence="2" type="ORF">DVK44_27585</name>
</gene>
<dbReference type="RefSeq" id="WP_114662964.1">
    <property type="nucleotide sequence ID" value="NZ_CP031194.1"/>
</dbReference>
<proteinExistence type="predicted"/>
<dbReference type="InterPro" id="IPR038740">
    <property type="entry name" value="BioF2-like_GNAT_dom"/>
</dbReference>
<reference evidence="3" key="1">
    <citation type="submission" date="2018-07" db="EMBL/GenBank/DDBJ databases">
        <authorList>
            <person name="Zhao J."/>
        </authorList>
    </citation>
    <scope>NUCLEOTIDE SEQUENCE [LARGE SCALE GENOMIC DNA]</scope>
    <source>
        <strain evidence="3">GSSD-12</strain>
    </source>
</reference>